<keyword evidence="5" id="KW-1133">Transmembrane helix</keyword>
<dbReference type="Pfam" id="PF00149">
    <property type="entry name" value="Metallophos"/>
    <property type="match status" value="1"/>
</dbReference>
<feature type="region of interest" description="Disordered" evidence="4">
    <location>
        <begin position="203"/>
        <end position="222"/>
    </location>
</feature>
<evidence type="ECO:0000256" key="4">
    <source>
        <dbReference type="SAM" id="MobiDB-lite"/>
    </source>
</evidence>
<keyword evidence="8" id="KW-1185">Reference proteome</keyword>
<sequence length="686" mass="75672">MLPARRLGRGVGRQEDAVELAEQGALLSPRTHAEASGLLPRTKQPSPSTVDWRRGYPHQDGSRVAASKIGPQSRIYLLAGCLFGLACFIAVLVVPKVAPDTLAHVRDDAICASCLALIVPLQALARRGDEVFTRTIVGFCIELKIQDADICTGAVGLQAPILAHVLRSISSGSDAARMICASLVGVCPIPPIPRVQLKFTEPRSLPSVKRDSDPSSTSSADRGRIFQVAHMSDVHVDRKYMVNSSADCSKVICCRDYGPGSIGPQVLNEAGPCDSPPALADSMLQAIDTVAPDRAFTIFTGDAIDHAVWEDKRPRIEDDLRAWYQRYDSMSTPVYSVFGNHDGAPVNSFPTWSGTNEEPYWLYQDAASSWNRTIGSEAAAELAALSGCYSRVHPGTRLRIISVNTNYWYKQNFWLYDSDAIRWDPNGILTWLTRELDEAEQQQQRAWIIGHIPTGASDILMAQANYASQIYHRYRDTIAAHFYGHTHSDTFAIAYSDYSNRSAANAEGIAYVCGALTPMSGNPVFRVYDVHSESYEVMDFRIYRADYNDPQYQIEPNWSDPYYSARDSYGSYLDPPWPAEASLNATYWSLVVDAFERNDEAYELYNERLSRGLKAGPCSGECKRKVLCQLRTLSSEHNCGQSLNLTLSSRNETAELAQACTGPGLGSMLQAVGNSHMSEFAKALLQ</sequence>
<evidence type="ECO:0000259" key="6">
    <source>
        <dbReference type="PROSITE" id="PS50015"/>
    </source>
</evidence>
<dbReference type="SUPFAM" id="SSF56300">
    <property type="entry name" value="Metallo-dependent phosphatases"/>
    <property type="match status" value="1"/>
</dbReference>
<organism evidence="7 8">
    <name type="scientific">Rhodotorula taiwanensis</name>
    <dbReference type="NCBI Taxonomy" id="741276"/>
    <lineage>
        <taxon>Eukaryota</taxon>
        <taxon>Fungi</taxon>
        <taxon>Dikarya</taxon>
        <taxon>Basidiomycota</taxon>
        <taxon>Pucciniomycotina</taxon>
        <taxon>Microbotryomycetes</taxon>
        <taxon>Sporidiobolales</taxon>
        <taxon>Sporidiobolaceae</taxon>
        <taxon>Rhodotorula</taxon>
    </lineage>
</organism>
<dbReference type="InterPro" id="IPR004843">
    <property type="entry name" value="Calcineurin-like_PHP"/>
</dbReference>
<dbReference type="PROSITE" id="PS50015">
    <property type="entry name" value="SAP_B"/>
    <property type="match status" value="1"/>
</dbReference>
<reference evidence="7 8" key="1">
    <citation type="journal article" date="2018" name="Front. Microbiol.">
        <title>Prospects for Fungal Bioremediation of Acidic Radioactive Waste Sites: Characterization and Genome Sequence of Rhodotorula taiwanensis MD1149.</title>
        <authorList>
            <person name="Tkavc R."/>
            <person name="Matrosova V.Y."/>
            <person name="Grichenko O.E."/>
            <person name="Gostincar C."/>
            <person name="Volpe R.P."/>
            <person name="Klimenkova P."/>
            <person name="Gaidamakova E.K."/>
            <person name="Zhou C.E."/>
            <person name="Stewart B.J."/>
            <person name="Lyman M.G."/>
            <person name="Malfatti S.A."/>
            <person name="Rubinfeld B."/>
            <person name="Courtot M."/>
            <person name="Singh J."/>
            <person name="Dalgard C.L."/>
            <person name="Hamilton T."/>
            <person name="Frey K.G."/>
            <person name="Gunde-Cimerman N."/>
            <person name="Dugan L."/>
            <person name="Daly M.J."/>
        </authorList>
    </citation>
    <scope>NUCLEOTIDE SEQUENCE [LARGE SCALE GENOMIC DNA]</scope>
    <source>
        <strain evidence="7 8">MD1149</strain>
    </source>
</reference>
<dbReference type="CDD" id="cd00842">
    <property type="entry name" value="MPP_ASMase"/>
    <property type="match status" value="1"/>
</dbReference>
<dbReference type="Gene3D" id="3.60.21.10">
    <property type="match status" value="1"/>
</dbReference>
<keyword evidence="3" id="KW-0325">Glycoprotein</keyword>
<protein>
    <recommendedName>
        <fullName evidence="6">Saposin B-type domain-containing protein</fullName>
    </recommendedName>
</protein>
<dbReference type="GO" id="GO:0005615">
    <property type="term" value="C:extracellular space"/>
    <property type="evidence" value="ECO:0007669"/>
    <property type="project" value="TreeGrafter"/>
</dbReference>
<keyword evidence="5" id="KW-0472">Membrane</keyword>
<feature type="domain" description="Saposin B-type" evidence="6">
    <location>
        <begin position="107"/>
        <end position="191"/>
    </location>
</feature>
<keyword evidence="2" id="KW-1015">Disulfide bond</keyword>
<evidence type="ECO:0000313" key="8">
    <source>
        <dbReference type="Proteomes" id="UP000237144"/>
    </source>
</evidence>
<dbReference type="GO" id="GO:0008081">
    <property type="term" value="F:phosphoric diester hydrolase activity"/>
    <property type="evidence" value="ECO:0007669"/>
    <property type="project" value="TreeGrafter"/>
</dbReference>
<keyword evidence="1" id="KW-0378">Hydrolase</keyword>
<dbReference type="AlphaFoldDB" id="A0A2S5B8D5"/>
<evidence type="ECO:0000256" key="3">
    <source>
        <dbReference type="ARBA" id="ARBA00023180"/>
    </source>
</evidence>
<dbReference type="STRING" id="741276.A0A2S5B8D5"/>
<evidence type="ECO:0000256" key="2">
    <source>
        <dbReference type="ARBA" id="ARBA00023157"/>
    </source>
</evidence>
<name>A0A2S5B8D5_9BASI</name>
<dbReference type="OrthoDB" id="282973at2759"/>
<accession>A0A2S5B8D5</accession>
<feature type="transmembrane region" description="Helical" evidence="5">
    <location>
        <begin position="75"/>
        <end position="94"/>
    </location>
</feature>
<feature type="region of interest" description="Disordered" evidence="4">
    <location>
        <begin position="34"/>
        <end position="64"/>
    </location>
</feature>
<evidence type="ECO:0000313" key="7">
    <source>
        <dbReference type="EMBL" id="POY72981.1"/>
    </source>
</evidence>
<gene>
    <name evidence="7" type="ORF">BMF94_3967</name>
</gene>
<proteinExistence type="predicted"/>
<dbReference type="InterPro" id="IPR029052">
    <property type="entry name" value="Metallo-depent_PP-like"/>
</dbReference>
<comment type="caution">
    <text evidence="7">The sequence shown here is derived from an EMBL/GenBank/DDBJ whole genome shotgun (WGS) entry which is preliminary data.</text>
</comment>
<evidence type="ECO:0000256" key="1">
    <source>
        <dbReference type="ARBA" id="ARBA00022801"/>
    </source>
</evidence>
<dbReference type="InterPro" id="IPR008139">
    <property type="entry name" value="SaposinB_dom"/>
</dbReference>
<dbReference type="EMBL" id="PJQD01000043">
    <property type="protein sequence ID" value="POY72981.1"/>
    <property type="molecule type" value="Genomic_DNA"/>
</dbReference>
<dbReference type="InterPro" id="IPR041805">
    <property type="entry name" value="ASMase/PPN1_MPP"/>
</dbReference>
<dbReference type="PANTHER" id="PTHR10340:SF34">
    <property type="entry name" value="SPHINGOMYELIN PHOSPHODIESTERASE"/>
    <property type="match status" value="1"/>
</dbReference>
<dbReference type="Proteomes" id="UP000237144">
    <property type="component" value="Unassembled WGS sequence"/>
</dbReference>
<keyword evidence="5" id="KW-0812">Transmembrane</keyword>
<evidence type="ECO:0000256" key="5">
    <source>
        <dbReference type="SAM" id="Phobius"/>
    </source>
</evidence>
<dbReference type="PANTHER" id="PTHR10340">
    <property type="entry name" value="SPHINGOMYELIN PHOSPHODIESTERASE"/>
    <property type="match status" value="1"/>
</dbReference>